<protein>
    <recommendedName>
        <fullName evidence="3">N-acetyltransferase domain-containing protein</fullName>
    </recommendedName>
</protein>
<evidence type="ECO:0000313" key="5">
    <source>
        <dbReference type="Proteomes" id="UP000177953"/>
    </source>
</evidence>
<evidence type="ECO:0000256" key="2">
    <source>
        <dbReference type="ARBA" id="ARBA00023315"/>
    </source>
</evidence>
<reference evidence="4 5" key="1">
    <citation type="journal article" date="2016" name="Nat. Commun.">
        <title>Thousands of microbial genomes shed light on interconnected biogeochemical processes in an aquifer system.</title>
        <authorList>
            <person name="Anantharaman K."/>
            <person name="Brown C.T."/>
            <person name="Hug L.A."/>
            <person name="Sharon I."/>
            <person name="Castelle C.J."/>
            <person name="Probst A.J."/>
            <person name="Thomas B.C."/>
            <person name="Singh A."/>
            <person name="Wilkins M.J."/>
            <person name="Karaoz U."/>
            <person name="Brodie E.L."/>
            <person name="Williams K.H."/>
            <person name="Hubbard S.S."/>
            <person name="Banfield J.F."/>
        </authorList>
    </citation>
    <scope>NUCLEOTIDE SEQUENCE [LARGE SCALE GENOMIC DNA]</scope>
</reference>
<name>A0A1F6MDK4_9BACT</name>
<evidence type="ECO:0000256" key="1">
    <source>
        <dbReference type="ARBA" id="ARBA00022679"/>
    </source>
</evidence>
<dbReference type="PANTHER" id="PTHR43877">
    <property type="entry name" value="AMINOALKYLPHOSPHONATE N-ACETYLTRANSFERASE-RELATED-RELATED"/>
    <property type="match status" value="1"/>
</dbReference>
<dbReference type="CDD" id="cd04301">
    <property type="entry name" value="NAT_SF"/>
    <property type="match status" value="1"/>
</dbReference>
<sequence length="109" mass="12359">MIVKKEKKDCSVIKITIEEGGQNIGRVYLYLVSNDLHAEPYGLIEDLYVEEAARGKGVGTKLVQTAIDEAKLKGCYKLIAMSRDSRTQVHALYEKNGFKKYGIEFRMEI</sequence>
<evidence type="ECO:0000313" key="4">
    <source>
        <dbReference type="EMBL" id="OGH69563.1"/>
    </source>
</evidence>
<dbReference type="SUPFAM" id="SSF55729">
    <property type="entry name" value="Acyl-CoA N-acyltransferases (Nat)"/>
    <property type="match status" value="1"/>
</dbReference>
<dbReference type="GO" id="GO:0016747">
    <property type="term" value="F:acyltransferase activity, transferring groups other than amino-acyl groups"/>
    <property type="evidence" value="ECO:0007669"/>
    <property type="project" value="InterPro"/>
</dbReference>
<accession>A0A1F6MDK4</accession>
<proteinExistence type="predicted"/>
<feature type="domain" description="N-acetyltransferase" evidence="3">
    <location>
        <begin position="1"/>
        <end position="109"/>
    </location>
</feature>
<dbReference type="AlphaFoldDB" id="A0A1F6MDK4"/>
<keyword evidence="1" id="KW-0808">Transferase</keyword>
<organism evidence="4 5">
    <name type="scientific">Candidatus Magasanikbacteria bacterium RIFCSPHIGHO2_01_FULL_47_8</name>
    <dbReference type="NCBI Taxonomy" id="1798673"/>
    <lineage>
        <taxon>Bacteria</taxon>
        <taxon>Candidatus Magasanikiibacteriota</taxon>
    </lineage>
</organism>
<dbReference type="InterPro" id="IPR016181">
    <property type="entry name" value="Acyl_CoA_acyltransferase"/>
</dbReference>
<dbReference type="InterPro" id="IPR000182">
    <property type="entry name" value="GNAT_dom"/>
</dbReference>
<evidence type="ECO:0000259" key="3">
    <source>
        <dbReference type="PROSITE" id="PS51186"/>
    </source>
</evidence>
<dbReference type="Gene3D" id="3.40.630.30">
    <property type="match status" value="1"/>
</dbReference>
<dbReference type="PROSITE" id="PS51186">
    <property type="entry name" value="GNAT"/>
    <property type="match status" value="1"/>
</dbReference>
<gene>
    <name evidence="4" type="ORF">A2754_04030</name>
</gene>
<dbReference type="Pfam" id="PF00583">
    <property type="entry name" value="Acetyltransf_1"/>
    <property type="match status" value="1"/>
</dbReference>
<dbReference type="InterPro" id="IPR050832">
    <property type="entry name" value="Bact_Acetyltransf"/>
</dbReference>
<keyword evidence="2" id="KW-0012">Acyltransferase</keyword>
<dbReference type="EMBL" id="MFPU01000036">
    <property type="protein sequence ID" value="OGH69563.1"/>
    <property type="molecule type" value="Genomic_DNA"/>
</dbReference>
<comment type="caution">
    <text evidence="4">The sequence shown here is derived from an EMBL/GenBank/DDBJ whole genome shotgun (WGS) entry which is preliminary data.</text>
</comment>
<dbReference type="Proteomes" id="UP000177953">
    <property type="component" value="Unassembled WGS sequence"/>
</dbReference>